<evidence type="ECO:0000313" key="4">
    <source>
        <dbReference type="Proteomes" id="UP000280307"/>
    </source>
</evidence>
<evidence type="ECO:0000259" key="2">
    <source>
        <dbReference type="Pfam" id="PF04480"/>
    </source>
</evidence>
<reference evidence="3 4" key="1">
    <citation type="submission" date="2018-12" db="EMBL/GenBank/DDBJ databases">
        <title>Genome Sequence of Candidatus Viridilinea halotolerans isolated from saline sulfide-rich spring.</title>
        <authorList>
            <person name="Grouzdev D.S."/>
            <person name="Burganskaya E.I."/>
            <person name="Krutkina M.S."/>
            <person name="Sukhacheva M.V."/>
            <person name="Gorlenko V.M."/>
        </authorList>
    </citation>
    <scope>NUCLEOTIDE SEQUENCE [LARGE SCALE GENOMIC DNA]</scope>
    <source>
        <strain evidence="3">Chok-6</strain>
    </source>
</reference>
<dbReference type="CDD" id="cd01038">
    <property type="entry name" value="Endonuclease_DUF559"/>
    <property type="match status" value="1"/>
</dbReference>
<evidence type="ECO:0000313" key="3">
    <source>
        <dbReference type="EMBL" id="RRR75557.1"/>
    </source>
</evidence>
<evidence type="ECO:0000256" key="1">
    <source>
        <dbReference type="SAM" id="MobiDB-lite"/>
    </source>
</evidence>
<dbReference type="PANTHER" id="PTHR38590">
    <property type="entry name" value="BLL0828 PROTEIN"/>
    <property type="match status" value="1"/>
</dbReference>
<proteinExistence type="predicted"/>
<feature type="domain" description="DUF559" evidence="2">
    <location>
        <begin position="16"/>
        <end position="122"/>
    </location>
</feature>
<sequence>MSNRPRRQWRTSAPKQMRARQLRQDQTETEALLWEQLRGRRLDGWKFRRQHPVDRFIVDFYCAEQRLVIEVDGSIHTEAEQAAYDVERSLLLQAAGYRLLRFSNEQVCHEMPMVLHTIRATLATGE</sequence>
<name>A0A426U6I3_9CHLR</name>
<feature type="region of interest" description="Disordered" evidence="1">
    <location>
        <begin position="1"/>
        <end position="24"/>
    </location>
</feature>
<dbReference type="Proteomes" id="UP000280307">
    <property type="component" value="Unassembled WGS sequence"/>
</dbReference>
<protein>
    <submittedName>
        <fullName evidence="3">Endonuclease domain-containing protein</fullName>
    </submittedName>
</protein>
<dbReference type="Gene3D" id="3.40.960.10">
    <property type="entry name" value="VSR Endonuclease"/>
    <property type="match status" value="1"/>
</dbReference>
<dbReference type="SUPFAM" id="SSF52980">
    <property type="entry name" value="Restriction endonuclease-like"/>
    <property type="match status" value="1"/>
</dbReference>
<gene>
    <name evidence="3" type="ORF">EI684_04415</name>
</gene>
<dbReference type="InterPro" id="IPR047216">
    <property type="entry name" value="Endonuclease_DUF559_bact"/>
</dbReference>
<dbReference type="InterPro" id="IPR007569">
    <property type="entry name" value="DUF559"/>
</dbReference>
<dbReference type="EMBL" id="RSAS01000179">
    <property type="protein sequence ID" value="RRR75557.1"/>
    <property type="molecule type" value="Genomic_DNA"/>
</dbReference>
<dbReference type="Pfam" id="PF04480">
    <property type="entry name" value="DUF559"/>
    <property type="match status" value="1"/>
</dbReference>
<dbReference type="AlphaFoldDB" id="A0A426U6I3"/>
<dbReference type="PANTHER" id="PTHR38590:SF1">
    <property type="entry name" value="BLL0828 PROTEIN"/>
    <property type="match status" value="1"/>
</dbReference>
<dbReference type="GO" id="GO:0004519">
    <property type="term" value="F:endonuclease activity"/>
    <property type="evidence" value="ECO:0007669"/>
    <property type="project" value="UniProtKB-KW"/>
</dbReference>
<dbReference type="InterPro" id="IPR011335">
    <property type="entry name" value="Restrct_endonuc-II-like"/>
</dbReference>
<organism evidence="3 4">
    <name type="scientific">Candidatus Viridilinea halotolerans</name>
    <dbReference type="NCBI Taxonomy" id="2491704"/>
    <lineage>
        <taxon>Bacteria</taxon>
        <taxon>Bacillati</taxon>
        <taxon>Chloroflexota</taxon>
        <taxon>Chloroflexia</taxon>
        <taxon>Chloroflexales</taxon>
        <taxon>Chloroflexineae</taxon>
        <taxon>Oscillochloridaceae</taxon>
        <taxon>Candidatus Viridilinea</taxon>
    </lineage>
</organism>
<accession>A0A426U6I3</accession>
<keyword evidence="3" id="KW-0378">Hydrolase</keyword>
<keyword evidence="3" id="KW-0255">Endonuclease</keyword>
<comment type="caution">
    <text evidence="3">The sequence shown here is derived from an EMBL/GenBank/DDBJ whole genome shotgun (WGS) entry which is preliminary data.</text>
</comment>
<keyword evidence="3" id="KW-0540">Nuclease</keyword>